<evidence type="ECO:0000256" key="1">
    <source>
        <dbReference type="SAM" id="Phobius"/>
    </source>
</evidence>
<gene>
    <name evidence="2" type="ORF">TorRG33x02_088110</name>
</gene>
<keyword evidence="3" id="KW-1185">Reference proteome</keyword>
<keyword evidence="1" id="KW-1133">Transmembrane helix</keyword>
<keyword evidence="1" id="KW-0812">Transmembrane</keyword>
<dbReference type="EMBL" id="JXTC01000045">
    <property type="protein sequence ID" value="PON95289.1"/>
    <property type="molecule type" value="Genomic_DNA"/>
</dbReference>
<comment type="caution">
    <text evidence="2">The sequence shown here is derived from an EMBL/GenBank/DDBJ whole genome shotgun (WGS) entry which is preliminary data.</text>
</comment>
<sequence>TGTKKKTCPNPQFQSGHYQISVSIFCIYIPILIQNLIYLFF</sequence>
<protein>
    <submittedName>
        <fullName evidence="2">Uncharacterized protein</fullName>
    </submittedName>
</protein>
<evidence type="ECO:0000313" key="3">
    <source>
        <dbReference type="Proteomes" id="UP000237000"/>
    </source>
</evidence>
<dbReference type="InParanoid" id="A0A2P5FBZ0"/>
<feature type="transmembrane region" description="Helical" evidence="1">
    <location>
        <begin position="20"/>
        <end position="40"/>
    </location>
</feature>
<organism evidence="2 3">
    <name type="scientific">Trema orientale</name>
    <name type="common">Charcoal tree</name>
    <name type="synonym">Celtis orientalis</name>
    <dbReference type="NCBI Taxonomy" id="63057"/>
    <lineage>
        <taxon>Eukaryota</taxon>
        <taxon>Viridiplantae</taxon>
        <taxon>Streptophyta</taxon>
        <taxon>Embryophyta</taxon>
        <taxon>Tracheophyta</taxon>
        <taxon>Spermatophyta</taxon>
        <taxon>Magnoliopsida</taxon>
        <taxon>eudicotyledons</taxon>
        <taxon>Gunneridae</taxon>
        <taxon>Pentapetalae</taxon>
        <taxon>rosids</taxon>
        <taxon>fabids</taxon>
        <taxon>Rosales</taxon>
        <taxon>Cannabaceae</taxon>
        <taxon>Trema</taxon>
    </lineage>
</organism>
<evidence type="ECO:0000313" key="2">
    <source>
        <dbReference type="EMBL" id="PON95289.1"/>
    </source>
</evidence>
<proteinExistence type="predicted"/>
<dbReference type="AlphaFoldDB" id="A0A2P5FBZ0"/>
<dbReference type="Proteomes" id="UP000237000">
    <property type="component" value="Unassembled WGS sequence"/>
</dbReference>
<accession>A0A2P5FBZ0</accession>
<name>A0A2P5FBZ0_TREOI</name>
<keyword evidence="1" id="KW-0472">Membrane</keyword>
<feature type="non-terminal residue" evidence="2">
    <location>
        <position position="1"/>
    </location>
</feature>
<reference evidence="3" key="1">
    <citation type="submission" date="2016-06" db="EMBL/GenBank/DDBJ databases">
        <title>Parallel loss of symbiosis genes in relatives of nitrogen-fixing non-legume Parasponia.</title>
        <authorList>
            <person name="Van Velzen R."/>
            <person name="Holmer R."/>
            <person name="Bu F."/>
            <person name="Rutten L."/>
            <person name="Van Zeijl A."/>
            <person name="Liu W."/>
            <person name="Santuari L."/>
            <person name="Cao Q."/>
            <person name="Sharma T."/>
            <person name="Shen D."/>
            <person name="Roswanjaya Y."/>
            <person name="Wardhani T."/>
            <person name="Kalhor M.S."/>
            <person name="Jansen J."/>
            <person name="Van den Hoogen J."/>
            <person name="Gungor B."/>
            <person name="Hartog M."/>
            <person name="Hontelez J."/>
            <person name="Verver J."/>
            <person name="Yang W.-C."/>
            <person name="Schijlen E."/>
            <person name="Repin R."/>
            <person name="Schilthuizen M."/>
            <person name="Schranz E."/>
            <person name="Heidstra R."/>
            <person name="Miyata K."/>
            <person name="Fedorova E."/>
            <person name="Kohlen W."/>
            <person name="Bisseling T."/>
            <person name="Smit S."/>
            <person name="Geurts R."/>
        </authorList>
    </citation>
    <scope>NUCLEOTIDE SEQUENCE [LARGE SCALE GENOMIC DNA]</scope>
    <source>
        <strain evidence="3">cv. RG33-2</strain>
    </source>
</reference>